<dbReference type="PANTHER" id="PTHR45846">
    <property type="entry name" value="TRNA-DIHYDROURIDINE(47) SYNTHASE [NAD(P)(+)]-LIKE"/>
    <property type="match status" value="1"/>
</dbReference>
<evidence type="ECO:0000256" key="7">
    <source>
        <dbReference type="ARBA" id="ARBA00022884"/>
    </source>
</evidence>
<comment type="catalytic activity">
    <reaction evidence="10">
        <text>a 5,6-dihydrouridine in tRNA + NAD(+) = a uridine in tRNA + NADH + H(+)</text>
        <dbReference type="Rhea" id="RHEA:54452"/>
        <dbReference type="Rhea" id="RHEA-COMP:13339"/>
        <dbReference type="Rhea" id="RHEA-COMP:13887"/>
        <dbReference type="ChEBI" id="CHEBI:15378"/>
        <dbReference type="ChEBI" id="CHEBI:57540"/>
        <dbReference type="ChEBI" id="CHEBI:57945"/>
        <dbReference type="ChEBI" id="CHEBI:65315"/>
        <dbReference type="ChEBI" id="CHEBI:74443"/>
    </reaction>
</comment>
<keyword evidence="6" id="KW-0521">NADP</keyword>
<feature type="binding site" evidence="13">
    <location>
        <position position="140"/>
    </location>
    <ligand>
        <name>FMN</name>
        <dbReference type="ChEBI" id="CHEBI:58210"/>
    </ligand>
</feature>
<dbReference type="InterPro" id="IPR013785">
    <property type="entry name" value="Aldolase_TIM"/>
</dbReference>
<evidence type="ECO:0000256" key="6">
    <source>
        <dbReference type="ARBA" id="ARBA00022857"/>
    </source>
</evidence>
<name>S3UZ36_9LEPT</name>
<evidence type="ECO:0000256" key="9">
    <source>
        <dbReference type="ARBA" id="ARBA00048205"/>
    </source>
</evidence>
<keyword evidence="5 11" id="KW-0819">tRNA processing</keyword>
<keyword evidence="8 11" id="KW-0560">Oxidoreductase</keyword>
<dbReference type="GO" id="GO:0017150">
    <property type="term" value="F:tRNA dihydrouridine synthase activity"/>
    <property type="evidence" value="ECO:0007669"/>
    <property type="project" value="InterPro"/>
</dbReference>
<evidence type="ECO:0000256" key="10">
    <source>
        <dbReference type="ARBA" id="ARBA00048802"/>
    </source>
</evidence>
<dbReference type="Gene3D" id="1.10.1200.80">
    <property type="entry name" value="Putative flavin oxidoreducatase, domain 2"/>
    <property type="match status" value="1"/>
</dbReference>
<keyword evidence="4 11" id="KW-0288">FMN</keyword>
<comment type="catalytic activity">
    <reaction evidence="9">
        <text>a 5,6-dihydrouridine in tRNA + NADP(+) = a uridine in tRNA + NADPH + H(+)</text>
        <dbReference type="Rhea" id="RHEA:23624"/>
        <dbReference type="Rhea" id="RHEA-COMP:13339"/>
        <dbReference type="Rhea" id="RHEA-COMP:13887"/>
        <dbReference type="ChEBI" id="CHEBI:15378"/>
        <dbReference type="ChEBI" id="CHEBI:57783"/>
        <dbReference type="ChEBI" id="CHEBI:58349"/>
        <dbReference type="ChEBI" id="CHEBI:65315"/>
        <dbReference type="ChEBI" id="CHEBI:74443"/>
    </reaction>
</comment>
<dbReference type="Proteomes" id="UP000014540">
    <property type="component" value="Unassembled WGS sequence"/>
</dbReference>
<keyword evidence="16" id="KW-1185">Reference proteome</keyword>
<evidence type="ECO:0000256" key="2">
    <source>
        <dbReference type="ARBA" id="ARBA00022555"/>
    </source>
</evidence>
<evidence type="ECO:0000259" key="14">
    <source>
        <dbReference type="Pfam" id="PF01207"/>
    </source>
</evidence>
<feature type="active site" description="Proton donor" evidence="12">
    <location>
        <position position="101"/>
    </location>
</feature>
<dbReference type="Gene3D" id="3.20.20.70">
    <property type="entry name" value="Aldolase class I"/>
    <property type="match status" value="1"/>
</dbReference>
<dbReference type="RefSeq" id="WP_016550081.1">
    <property type="nucleotide sequence ID" value="NZ_AKWZ02000010.1"/>
</dbReference>
<dbReference type="GO" id="GO:0000049">
    <property type="term" value="F:tRNA binding"/>
    <property type="evidence" value="ECO:0007669"/>
    <property type="project" value="UniProtKB-KW"/>
</dbReference>
<dbReference type="PANTHER" id="PTHR45846:SF1">
    <property type="entry name" value="TRNA-DIHYDROURIDINE(47) SYNTHASE [NAD(P)(+)]-LIKE"/>
    <property type="match status" value="1"/>
</dbReference>
<dbReference type="EC" id="1.3.1.-" evidence="11"/>
<evidence type="ECO:0000256" key="1">
    <source>
        <dbReference type="ARBA" id="ARBA00002790"/>
    </source>
</evidence>
<dbReference type="InterPro" id="IPR024036">
    <property type="entry name" value="tRNA-dHydroUridine_Synthase_C"/>
</dbReference>
<feature type="binding site" evidence="13">
    <location>
        <position position="71"/>
    </location>
    <ligand>
        <name>FMN</name>
        <dbReference type="ChEBI" id="CHEBI:58210"/>
    </ligand>
</feature>
<dbReference type="STRING" id="1193011.LEP1GSC058_3398"/>
<dbReference type="EMBL" id="AKWZ02000010">
    <property type="protein sequence ID" value="EPG73604.1"/>
    <property type="molecule type" value="Genomic_DNA"/>
</dbReference>
<feature type="binding site" evidence="13">
    <location>
        <begin position="225"/>
        <end position="226"/>
    </location>
    <ligand>
        <name>FMN</name>
        <dbReference type="ChEBI" id="CHEBI:58210"/>
    </ligand>
</feature>
<evidence type="ECO:0000256" key="12">
    <source>
        <dbReference type="PIRSR" id="PIRSR006621-1"/>
    </source>
</evidence>
<comment type="similarity">
    <text evidence="11">Belongs to the dus family.</text>
</comment>
<evidence type="ECO:0000256" key="13">
    <source>
        <dbReference type="PIRSR" id="PIRSR006621-2"/>
    </source>
</evidence>
<keyword evidence="7" id="KW-0694">RNA-binding</keyword>
<dbReference type="InterPro" id="IPR001269">
    <property type="entry name" value="DUS_fam"/>
</dbReference>
<comment type="cofactor">
    <cofactor evidence="11 13">
        <name>FMN</name>
        <dbReference type="ChEBI" id="CHEBI:58210"/>
    </cofactor>
</comment>
<dbReference type="CDD" id="cd02801">
    <property type="entry name" value="DUS_like_FMN"/>
    <property type="match status" value="1"/>
</dbReference>
<organism evidence="15 16">
    <name type="scientific">Leptospira fainei serovar Hurstbridge str. BUT 6</name>
    <dbReference type="NCBI Taxonomy" id="1193011"/>
    <lineage>
        <taxon>Bacteria</taxon>
        <taxon>Pseudomonadati</taxon>
        <taxon>Spirochaetota</taxon>
        <taxon>Spirochaetia</taxon>
        <taxon>Leptospirales</taxon>
        <taxon>Leptospiraceae</taxon>
        <taxon>Leptospira</taxon>
    </lineage>
</organism>
<gene>
    <name evidence="15" type="ORF">LEP1GSC058_3398</name>
</gene>
<keyword evidence="2" id="KW-0820">tRNA-binding</keyword>
<evidence type="ECO:0000313" key="15">
    <source>
        <dbReference type="EMBL" id="EPG73604.1"/>
    </source>
</evidence>
<feature type="binding site" evidence="13">
    <location>
        <begin position="17"/>
        <end position="19"/>
    </location>
    <ligand>
        <name>FMN</name>
        <dbReference type="ChEBI" id="CHEBI:58210"/>
    </ligand>
</feature>
<keyword evidence="3 11" id="KW-0285">Flavoprotein</keyword>
<dbReference type="Pfam" id="PF01207">
    <property type="entry name" value="Dus"/>
    <property type="match status" value="1"/>
</dbReference>
<evidence type="ECO:0000256" key="11">
    <source>
        <dbReference type="PIRNR" id="PIRNR006621"/>
    </source>
</evidence>
<sequence length="319" mass="35594">MIRIGSVEIPGWLAMSPMAGISDSPTRTMARRFGSAFSYTEFVSTDNLAVGSKKAISLLRFREEERPVSFQIFGNTLEIIVEAAKRIRELNPDIIDLNMGCPTKNVSMRGSGVGLLRKPVYAGKIIEALRKSLDVPVTAKIRLGWDDTSRNYMEVSRILEESGVQAISVHGRTKEMGYSGKADWDAIADIKAARSVPIFGNGDVVSYSDALHKKNAYGVDGVLIGRNSIGNPWIFSGIDRQNTDIAESVRVSLIHLRLMIETFGEKFGVILFRKHLVRYFQGKEHFHPVRVELLKEENFERIQSLLLTLESSFIKTSVA</sequence>
<comment type="caution">
    <text evidence="15">The sequence shown here is derived from an EMBL/GenBank/DDBJ whole genome shotgun (WGS) entry which is preliminary data.</text>
</comment>
<dbReference type="GO" id="GO:0050660">
    <property type="term" value="F:flavin adenine dinucleotide binding"/>
    <property type="evidence" value="ECO:0007669"/>
    <property type="project" value="InterPro"/>
</dbReference>
<keyword evidence="13" id="KW-0547">Nucleotide-binding</keyword>
<dbReference type="AlphaFoldDB" id="S3UZ36"/>
<comment type="function">
    <text evidence="1 11">Catalyzes the synthesis of 5,6-dihydrouridine (D), a modified base found in the D-loop of most tRNAs, via the reduction of the C5-C6 double bond in target uridines.</text>
</comment>
<dbReference type="SUPFAM" id="SSF51395">
    <property type="entry name" value="FMN-linked oxidoreductases"/>
    <property type="match status" value="1"/>
</dbReference>
<protein>
    <recommendedName>
        <fullName evidence="11">tRNA-dihydrouridine synthase</fullName>
        <ecNumber evidence="11">1.3.1.-</ecNumber>
    </recommendedName>
</protein>
<evidence type="ECO:0000256" key="4">
    <source>
        <dbReference type="ARBA" id="ARBA00022643"/>
    </source>
</evidence>
<dbReference type="OrthoDB" id="9764501at2"/>
<proteinExistence type="inferred from homology"/>
<reference evidence="15" key="1">
    <citation type="submission" date="2013-04" db="EMBL/GenBank/DDBJ databases">
        <authorList>
            <person name="Harkins D.M."/>
            <person name="Durkin A.S."/>
            <person name="Selengut J.D."/>
            <person name="Sanka R."/>
            <person name="DePew J."/>
            <person name="Purushe J."/>
            <person name="Ahmed A."/>
            <person name="van der Linden H."/>
            <person name="Goris M.G.A."/>
            <person name="Hartskeerl R.A."/>
            <person name="Vinetz J.M."/>
            <person name="Sutton G.G."/>
            <person name="Nelson W.C."/>
            <person name="Fouts D.E."/>
        </authorList>
    </citation>
    <scope>NUCLEOTIDE SEQUENCE [LARGE SCALE GENOMIC DNA]</scope>
    <source>
        <strain evidence="15">BUT 6</strain>
    </source>
</reference>
<evidence type="ECO:0000256" key="5">
    <source>
        <dbReference type="ARBA" id="ARBA00022694"/>
    </source>
</evidence>
<feature type="domain" description="DUS-like FMN-binding" evidence="14">
    <location>
        <begin position="15"/>
        <end position="290"/>
    </location>
</feature>
<feature type="binding site" evidence="13">
    <location>
        <position position="170"/>
    </location>
    <ligand>
        <name>FMN</name>
        <dbReference type="ChEBI" id="CHEBI:58210"/>
    </ligand>
</feature>
<dbReference type="InterPro" id="IPR035587">
    <property type="entry name" value="DUS-like_FMN-bd"/>
</dbReference>
<accession>S3UZ36</accession>
<dbReference type="PIRSF" id="PIRSF006621">
    <property type="entry name" value="Dus"/>
    <property type="match status" value="1"/>
</dbReference>
<evidence type="ECO:0000256" key="8">
    <source>
        <dbReference type="ARBA" id="ARBA00023002"/>
    </source>
</evidence>
<evidence type="ECO:0000256" key="3">
    <source>
        <dbReference type="ARBA" id="ARBA00022630"/>
    </source>
</evidence>
<evidence type="ECO:0000313" key="16">
    <source>
        <dbReference type="Proteomes" id="UP000014540"/>
    </source>
</evidence>